<feature type="region of interest" description="Disordered" evidence="1">
    <location>
        <begin position="1"/>
        <end position="47"/>
    </location>
</feature>
<dbReference type="Proteomes" id="UP000250235">
    <property type="component" value="Unassembled WGS sequence"/>
</dbReference>
<dbReference type="AlphaFoldDB" id="A0A2Z7CEF3"/>
<gene>
    <name evidence="2" type="ORF">F511_12661</name>
</gene>
<protein>
    <submittedName>
        <fullName evidence="2">Uncharacterized protein</fullName>
    </submittedName>
</protein>
<evidence type="ECO:0000256" key="1">
    <source>
        <dbReference type="SAM" id="MobiDB-lite"/>
    </source>
</evidence>
<evidence type="ECO:0000313" key="3">
    <source>
        <dbReference type="Proteomes" id="UP000250235"/>
    </source>
</evidence>
<accession>A0A2Z7CEF3</accession>
<evidence type="ECO:0000313" key="2">
    <source>
        <dbReference type="EMBL" id="KZV45063.1"/>
    </source>
</evidence>
<name>A0A2Z7CEF3_9LAMI</name>
<keyword evidence="3" id="KW-1185">Reference proteome</keyword>
<sequence>MRTGVARTPRACGRQSPRSTVHDNRARWPATGRIARRPARDAARSYSAHDSARCAQLQRLAPTSFTGKLALQRLPVGFSESGPRLESRLLLVGTIPTARRAAARGATAGGAWDVRPRGEEEMRGGGLFPCGNREASTCVTLNGSGIQLVVGPQLRLRNHNFGLIHWTMVKRLATSPHDPLGITDSACKNQSVMCLRRCRLDVELEVGGSFRNPKDRMRISVWGRDVRPVFSQSAVGRCAWRSHRICLSVRISSWKDISSSSRNQPLSDHVSCWYFSRFILVGSSSNASLDFSRWCISSYPAVARDQLLRVISCWYFSCEDQQRALRDSEATTFCEQEPAVGFVSYQISRDPICDNCCTEYRGCEGERQYRTLISLLDLLALMRQVVNYHSSWVGQRQVELFDASGIRVWCKDERPLAVVPFFMHSICILSYAVL</sequence>
<reference evidence="2 3" key="1">
    <citation type="journal article" date="2015" name="Proc. Natl. Acad. Sci. U.S.A.">
        <title>The resurrection genome of Boea hygrometrica: A blueprint for survival of dehydration.</title>
        <authorList>
            <person name="Xiao L."/>
            <person name="Yang G."/>
            <person name="Zhang L."/>
            <person name="Yang X."/>
            <person name="Zhao S."/>
            <person name="Ji Z."/>
            <person name="Zhou Q."/>
            <person name="Hu M."/>
            <person name="Wang Y."/>
            <person name="Chen M."/>
            <person name="Xu Y."/>
            <person name="Jin H."/>
            <person name="Xiao X."/>
            <person name="Hu G."/>
            <person name="Bao F."/>
            <person name="Hu Y."/>
            <person name="Wan P."/>
            <person name="Li L."/>
            <person name="Deng X."/>
            <person name="Kuang T."/>
            <person name="Xiang C."/>
            <person name="Zhu J.K."/>
            <person name="Oliver M.J."/>
            <person name="He Y."/>
        </authorList>
    </citation>
    <scope>NUCLEOTIDE SEQUENCE [LARGE SCALE GENOMIC DNA]</scope>
    <source>
        <strain evidence="3">cv. XS01</strain>
    </source>
</reference>
<proteinExistence type="predicted"/>
<dbReference type="EMBL" id="KQ996432">
    <property type="protein sequence ID" value="KZV45063.1"/>
    <property type="molecule type" value="Genomic_DNA"/>
</dbReference>
<organism evidence="2 3">
    <name type="scientific">Dorcoceras hygrometricum</name>
    <dbReference type="NCBI Taxonomy" id="472368"/>
    <lineage>
        <taxon>Eukaryota</taxon>
        <taxon>Viridiplantae</taxon>
        <taxon>Streptophyta</taxon>
        <taxon>Embryophyta</taxon>
        <taxon>Tracheophyta</taxon>
        <taxon>Spermatophyta</taxon>
        <taxon>Magnoliopsida</taxon>
        <taxon>eudicotyledons</taxon>
        <taxon>Gunneridae</taxon>
        <taxon>Pentapetalae</taxon>
        <taxon>asterids</taxon>
        <taxon>lamiids</taxon>
        <taxon>Lamiales</taxon>
        <taxon>Gesneriaceae</taxon>
        <taxon>Didymocarpoideae</taxon>
        <taxon>Trichosporeae</taxon>
        <taxon>Loxocarpinae</taxon>
        <taxon>Dorcoceras</taxon>
    </lineage>
</organism>